<evidence type="ECO:0000259" key="5">
    <source>
        <dbReference type="Pfam" id="PF14833"/>
    </source>
</evidence>
<evidence type="ECO:0000313" key="7">
    <source>
        <dbReference type="Proteomes" id="UP000000442"/>
    </source>
</evidence>
<dbReference type="Proteomes" id="UP000000442">
    <property type="component" value="Chromosome"/>
</dbReference>
<dbReference type="InterPro" id="IPR015815">
    <property type="entry name" value="HIBADH-related"/>
</dbReference>
<dbReference type="GO" id="GO:0008442">
    <property type="term" value="F:3-hydroxyisobutyrate dehydrogenase activity"/>
    <property type="evidence" value="ECO:0007669"/>
    <property type="project" value="UniProtKB-EC"/>
</dbReference>
<name>C0QF48_DESAH</name>
<dbReference type="PANTHER" id="PTHR43060">
    <property type="entry name" value="3-HYDROXYISOBUTYRATE DEHYDROGENASE-LIKE 1, MITOCHONDRIAL-RELATED"/>
    <property type="match status" value="1"/>
</dbReference>
<evidence type="ECO:0000259" key="4">
    <source>
        <dbReference type="Pfam" id="PF03446"/>
    </source>
</evidence>
<accession>C0QF48</accession>
<dbReference type="Pfam" id="PF14833">
    <property type="entry name" value="NAD_binding_11"/>
    <property type="match status" value="1"/>
</dbReference>
<dbReference type="InterPro" id="IPR029154">
    <property type="entry name" value="HIBADH-like_NADP-bd"/>
</dbReference>
<dbReference type="Pfam" id="PF03446">
    <property type="entry name" value="NAD_binding_2"/>
    <property type="match status" value="1"/>
</dbReference>
<dbReference type="Gene3D" id="1.10.1040.10">
    <property type="entry name" value="N-(1-d-carboxylethyl)-l-norvaline Dehydrogenase, domain 2"/>
    <property type="match status" value="1"/>
</dbReference>
<dbReference type="SUPFAM" id="SSF51735">
    <property type="entry name" value="NAD(P)-binding Rossmann-fold domains"/>
    <property type="match status" value="1"/>
</dbReference>
<keyword evidence="1 6" id="KW-0560">Oxidoreductase</keyword>
<feature type="domain" description="3-hydroxyisobutyrate dehydrogenase-like NAD-binding" evidence="5">
    <location>
        <begin position="205"/>
        <end position="324"/>
    </location>
</feature>
<reference evidence="6 7" key="1">
    <citation type="journal article" date="2009" name="Environ. Microbiol.">
        <title>Genome sequence of Desulfobacterium autotrophicum HRM2, a marine sulfate reducer oxidizing organic carbon completely to carbon dioxide.</title>
        <authorList>
            <person name="Strittmatter A.W."/>
            <person name="Liesegang H."/>
            <person name="Rabus R."/>
            <person name="Decker I."/>
            <person name="Amann J."/>
            <person name="Andres S."/>
            <person name="Henne A."/>
            <person name="Fricke W.F."/>
            <person name="Martinez-Arias R."/>
            <person name="Bartels D."/>
            <person name="Goesmann A."/>
            <person name="Krause L."/>
            <person name="Puehler A."/>
            <person name="Klenk H.P."/>
            <person name="Richter M."/>
            <person name="Schuler M."/>
            <person name="Gloeckner F.O."/>
            <person name="Meyerdierks A."/>
            <person name="Gottschalk G."/>
            <person name="Amann R."/>
        </authorList>
    </citation>
    <scope>NUCLEOTIDE SEQUENCE [LARGE SCALE GENOMIC DNA]</scope>
    <source>
        <strain evidence="7">ATCC 43914 / DSM 3382 / HRM2</strain>
    </source>
</reference>
<dbReference type="OrthoDB" id="9777604at2"/>
<dbReference type="GO" id="GO:0050661">
    <property type="term" value="F:NADP binding"/>
    <property type="evidence" value="ECO:0007669"/>
    <property type="project" value="InterPro"/>
</dbReference>
<dbReference type="HOGENOM" id="CLU_035117_1_0_7"/>
<protein>
    <submittedName>
        <fullName evidence="6">YwkC</fullName>
        <ecNumber evidence="6">1.1.1.31</ecNumber>
    </submittedName>
</protein>
<evidence type="ECO:0000256" key="3">
    <source>
        <dbReference type="PIRSR" id="PIRSR000103-1"/>
    </source>
</evidence>
<dbReference type="STRING" id="177437.HRM2_44930"/>
<dbReference type="InterPro" id="IPR006115">
    <property type="entry name" value="6PGDH_NADP-bd"/>
</dbReference>
<organism evidence="6 7">
    <name type="scientific">Desulforapulum autotrophicum (strain ATCC 43914 / DSM 3382 / VKM B-1955 / HRM2)</name>
    <name type="common">Desulfobacterium autotrophicum</name>
    <dbReference type="NCBI Taxonomy" id="177437"/>
    <lineage>
        <taxon>Bacteria</taxon>
        <taxon>Pseudomonadati</taxon>
        <taxon>Thermodesulfobacteriota</taxon>
        <taxon>Desulfobacteria</taxon>
        <taxon>Desulfobacterales</taxon>
        <taxon>Desulfobacteraceae</taxon>
        <taxon>Desulforapulum</taxon>
    </lineage>
</organism>
<dbReference type="PANTHER" id="PTHR43060:SF15">
    <property type="entry name" value="3-HYDROXYISOBUTYRATE DEHYDROGENASE-LIKE 1, MITOCHONDRIAL-RELATED"/>
    <property type="match status" value="1"/>
</dbReference>
<dbReference type="InterPro" id="IPR036291">
    <property type="entry name" value="NAD(P)-bd_dom_sf"/>
</dbReference>
<feature type="active site" evidence="3">
    <location>
        <position position="211"/>
    </location>
</feature>
<dbReference type="GO" id="GO:0051287">
    <property type="term" value="F:NAD binding"/>
    <property type="evidence" value="ECO:0007669"/>
    <property type="project" value="InterPro"/>
</dbReference>
<dbReference type="EC" id="1.1.1.31" evidence="6"/>
<evidence type="ECO:0000313" key="6">
    <source>
        <dbReference type="EMBL" id="ACN17549.1"/>
    </source>
</evidence>
<gene>
    <name evidence="6" type="primary">ywkC</name>
    <name evidence="6" type="ordered locus">HRM2_44930</name>
</gene>
<dbReference type="eggNOG" id="COG2084">
    <property type="taxonomic scope" value="Bacteria"/>
</dbReference>
<dbReference type="SUPFAM" id="SSF48179">
    <property type="entry name" value="6-phosphogluconate dehydrogenase C-terminal domain-like"/>
    <property type="match status" value="1"/>
</dbReference>
<dbReference type="KEGG" id="dat:HRM2_44930"/>
<dbReference type="AlphaFoldDB" id="C0QF48"/>
<sequence length="331" mass="35305">MHLWIWKINSGRSDSGLPIALKKRKTWHKKFNGIRSYRINMSKIGWIGTGVMGQSMCMHLLDAGHNIHLYNRTRAKADSLIEKGAVWCETPAQVAEKSDIIFSIVGFPKDVRETILGTNGVIEGAKAGAVVVDMTTSSPGLAKEIHTALKAKGVDALDAPVSGGDLGARQATLAIMVGGDQPVYEGVLPLFEIMGKNVALMGGPGAGQHTKMSNQILIAGTMIGTVESLAYACKSGLDLESVIKVIGSGAAGSWSINNLGPRIARGDYDPGFYIKHFIKDMGIALDEARQMNLSLPGLALANQFYVAAAALGHENLGTQGLYKVFEQMNAL</sequence>
<evidence type="ECO:0000256" key="1">
    <source>
        <dbReference type="ARBA" id="ARBA00023002"/>
    </source>
</evidence>
<dbReference type="Gene3D" id="3.40.50.720">
    <property type="entry name" value="NAD(P)-binding Rossmann-like Domain"/>
    <property type="match status" value="1"/>
</dbReference>
<proteinExistence type="predicted"/>
<dbReference type="InterPro" id="IPR013328">
    <property type="entry name" value="6PGD_dom2"/>
</dbReference>
<dbReference type="InterPro" id="IPR008927">
    <property type="entry name" value="6-PGluconate_DH-like_C_sf"/>
</dbReference>
<evidence type="ECO:0000256" key="2">
    <source>
        <dbReference type="ARBA" id="ARBA00023027"/>
    </source>
</evidence>
<feature type="domain" description="6-phosphogluconate dehydrogenase NADP-binding" evidence="4">
    <location>
        <begin position="43"/>
        <end position="202"/>
    </location>
</feature>
<keyword evidence="7" id="KW-1185">Reference proteome</keyword>
<dbReference type="PIRSF" id="PIRSF000103">
    <property type="entry name" value="HIBADH"/>
    <property type="match status" value="1"/>
</dbReference>
<keyword evidence="2" id="KW-0520">NAD</keyword>
<dbReference type="EMBL" id="CP001087">
    <property type="protein sequence ID" value="ACN17549.1"/>
    <property type="molecule type" value="Genomic_DNA"/>
</dbReference>